<protein>
    <submittedName>
        <fullName evidence="2">Uncharacterized protein</fullName>
    </submittedName>
</protein>
<organism evidence="2 3">
    <name type="scientific">Lactobacillus ultunensis DSM 16047</name>
    <dbReference type="NCBI Taxonomy" id="525365"/>
    <lineage>
        <taxon>Bacteria</taxon>
        <taxon>Bacillati</taxon>
        <taxon>Bacillota</taxon>
        <taxon>Bacilli</taxon>
        <taxon>Lactobacillales</taxon>
        <taxon>Lactobacillaceae</taxon>
        <taxon>Lactobacillus</taxon>
    </lineage>
</organism>
<dbReference type="eggNOG" id="ENOG5030AB2">
    <property type="taxonomic scope" value="Bacteria"/>
</dbReference>
<reference evidence="2 3" key="1">
    <citation type="submission" date="2009-01" db="EMBL/GenBank/DDBJ databases">
        <authorList>
            <person name="Qin X."/>
            <person name="Bachman B."/>
            <person name="Battles P."/>
            <person name="Bell A."/>
            <person name="Bess C."/>
            <person name="Bickham C."/>
            <person name="Chaboub L."/>
            <person name="Chen D."/>
            <person name="Coyle M."/>
            <person name="Deiros D.R."/>
            <person name="Dinh H."/>
            <person name="Forbes L."/>
            <person name="Fowler G."/>
            <person name="Francisco L."/>
            <person name="Fu Q."/>
            <person name="Gubbala S."/>
            <person name="Hale W."/>
            <person name="Han Y."/>
            <person name="Hemphill L."/>
            <person name="Highlander S.K."/>
            <person name="Hirani K."/>
            <person name="Hogues M."/>
            <person name="Jackson L."/>
            <person name="Jakkamsetti A."/>
            <person name="Javaid M."/>
            <person name="Jiang H."/>
            <person name="Korchina V."/>
            <person name="Kovar C."/>
            <person name="Lara F."/>
            <person name="Lee S."/>
            <person name="Mata R."/>
            <person name="Mathew T."/>
            <person name="Moen C."/>
            <person name="Morales K."/>
            <person name="Munidasa M."/>
            <person name="Nazareth L."/>
            <person name="Ngo R."/>
            <person name="Nguyen L."/>
            <person name="Okwuonu G."/>
            <person name="Ongeri F."/>
            <person name="Patil S."/>
            <person name="Petrosino J."/>
            <person name="Pham C."/>
            <person name="Pham P."/>
            <person name="Pu L.-L."/>
            <person name="Puazo M."/>
            <person name="Raj R."/>
            <person name="Reid J."/>
            <person name="Rouhana J."/>
            <person name="Saada N."/>
            <person name="Shang Y."/>
            <person name="Simmons D."/>
            <person name="Thornton R."/>
            <person name="Warren J."/>
            <person name="Weissenberger G."/>
            <person name="Zhang J."/>
            <person name="Zhang L."/>
            <person name="Zhou C."/>
            <person name="Zhu D."/>
            <person name="Muzny D."/>
            <person name="Worley K."/>
            <person name="Gibbs R."/>
        </authorList>
    </citation>
    <scope>NUCLEOTIDE SEQUENCE [LARGE SCALE GENOMIC DNA]</scope>
    <source>
        <strain evidence="2 3">DSM 16047</strain>
    </source>
</reference>
<feature type="transmembrane region" description="Helical" evidence="1">
    <location>
        <begin position="77"/>
        <end position="96"/>
    </location>
</feature>
<feature type="transmembrane region" description="Helical" evidence="1">
    <location>
        <begin position="21"/>
        <end position="40"/>
    </location>
</feature>
<evidence type="ECO:0000313" key="2">
    <source>
        <dbReference type="EMBL" id="EEJ72155.1"/>
    </source>
</evidence>
<keyword evidence="1" id="KW-0812">Transmembrane</keyword>
<keyword evidence="3" id="KW-1185">Reference proteome</keyword>
<evidence type="ECO:0000313" key="3">
    <source>
        <dbReference type="Proteomes" id="UP000005583"/>
    </source>
</evidence>
<name>C2EMT2_9LACO</name>
<dbReference type="HOGENOM" id="CLU_146638_0_0_9"/>
<dbReference type="OrthoDB" id="2314051at2"/>
<keyword evidence="1" id="KW-1133">Transmembrane helix</keyword>
<dbReference type="STRING" id="525365.HMPREF0548_0978"/>
<feature type="transmembrane region" description="Helical" evidence="1">
    <location>
        <begin position="46"/>
        <end position="65"/>
    </location>
</feature>
<proteinExistence type="predicted"/>
<keyword evidence="1" id="KW-0472">Membrane</keyword>
<comment type="caution">
    <text evidence="2">The sequence shown here is derived from an EMBL/GenBank/DDBJ whole genome shotgun (WGS) entry which is preliminary data.</text>
</comment>
<dbReference type="AlphaFoldDB" id="C2EMT2"/>
<dbReference type="EMBL" id="ACGU01000044">
    <property type="protein sequence ID" value="EEJ72155.1"/>
    <property type="molecule type" value="Genomic_DNA"/>
</dbReference>
<gene>
    <name evidence="2" type="ORF">HMPREF0548_0978</name>
</gene>
<dbReference type="Proteomes" id="UP000005583">
    <property type="component" value="Unassembled WGS sequence"/>
</dbReference>
<dbReference type="RefSeq" id="WP_007125506.1">
    <property type="nucleotide sequence ID" value="NZ_AZFO01000039.1"/>
</dbReference>
<sequence length="120" mass="14229">MKKIGDKIEEISIIKKLNTHKWMPLVWWSLLVAILPYAFSICRVPIVWRIGVLFFVINCFIAYHVGNLIIKLQLNKWWILLMPIVFCLAILPKFALYNLMFGLIYLIIEVFGLMNKNIYR</sequence>
<evidence type="ECO:0000256" key="1">
    <source>
        <dbReference type="SAM" id="Phobius"/>
    </source>
</evidence>
<accession>C2EMT2</accession>